<dbReference type="SUPFAM" id="SSF47336">
    <property type="entry name" value="ACP-like"/>
    <property type="match status" value="1"/>
</dbReference>
<evidence type="ECO:0000313" key="3">
    <source>
        <dbReference type="Proteomes" id="UP001185069"/>
    </source>
</evidence>
<dbReference type="RefSeq" id="WP_309797679.1">
    <property type="nucleotide sequence ID" value="NZ_BAAAHY010000005.1"/>
</dbReference>
<accession>A0ABU1JD84</accession>
<dbReference type="EMBL" id="JAVDQF010000001">
    <property type="protein sequence ID" value="MDR6269391.1"/>
    <property type="molecule type" value="Genomic_DNA"/>
</dbReference>
<evidence type="ECO:0000259" key="1">
    <source>
        <dbReference type="PROSITE" id="PS50075"/>
    </source>
</evidence>
<sequence>MEQLAVDQKIRSVLDQHARLAVGIDDLDSNADLYSAGMTSLSSVNVMLALEEEFDLEFPEHLLNRSTFASVESIRRGIQDADHG</sequence>
<feature type="domain" description="Carrier" evidence="1">
    <location>
        <begin position="4"/>
        <end position="82"/>
    </location>
</feature>
<proteinExistence type="predicted"/>
<dbReference type="Pfam" id="PF00550">
    <property type="entry name" value="PP-binding"/>
    <property type="match status" value="1"/>
</dbReference>
<dbReference type="Gene3D" id="1.10.1200.10">
    <property type="entry name" value="ACP-like"/>
    <property type="match status" value="1"/>
</dbReference>
<protein>
    <submittedName>
        <fullName evidence="2">Acyl carrier protein</fullName>
    </submittedName>
</protein>
<reference evidence="2 3" key="1">
    <citation type="submission" date="2023-07" db="EMBL/GenBank/DDBJ databases">
        <title>Sequencing the genomes of 1000 actinobacteria strains.</title>
        <authorList>
            <person name="Klenk H.-P."/>
        </authorList>
    </citation>
    <scope>NUCLEOTIDE SEQUENCE [LARGE SCALE GENOMIC DNA]</scope>
    <source>
        <strain evidence="2 3">DSM 14555</strain>
    </source>
</reference>
<dbReference type="NCBIfam" id="NF005480">
    <property type="entry name" value="PRK07081.1"/>
    <property type="match status" value="1"/>
</dbReference>
<dbReference type="InterPro" id="IPR036736">
    <property type="entry name" value="ACP-like_sf"/>
</dbReference>
<gene>
    <name evidence="2" type="ORF">JOE69_001629</name>
</gene>
<dbReference type="PROSITE" id="PS50075">
    <property type="entry name" value="CARRIER"/>
    <property type="match status" value="1"/>
</dbReference>
<dbReference type="InterPro" id="IPR009081">
    <property type="entry name" value="PP-bd_ACP"/>
</dbReference>
<dbReference type="Proteomes" id="UP001185069">
    <property type="component" value="Unassembled WGS sequence"/>
</dbReference>
<evidence type="ECO:0000313" key="2">
    <source>
        <dbReference type="EMBL" id="MDR6269391.1"/>
    </source>
</evidence>
<name>A0ABU1JD84_9MICC</name>
<organism evidence="2 3">
    <name type="scientific">Arthrobacter russicus</name>
    <dbReference type="NCBI Taxonomy" id="172040"/>
    <lineage>
        <taxon>Bacteria</taxon>
        <taxon>Bacillati</taxon>
        <taxon>Actinomycetota</taxon>
        <taxon>Actinomycetes</taxon>
        <taxon>Micrococcales</taxon>
        <taxon>Micrococcaceae</taxon>
        <taxon>Arthrobacter</taxon>
    </lineage>
</organism>
<comment type="caution">
    <text evidence="2">The sequence shown here is derived from an EMBL/GenBank/DDBJ whole genome shotgun (WGS) entry which is preliminary data.</text>
</comment>
<keyword evidence="3" id="KW-1185">Reference proteome</keyword>